<feature type="binding site" evidence="14">
    <location>
        <position position="303"/>
    </location>
    <ligand>
        <name>Zn(2+)</name>
        <dbReference type="ChEBI" id="CHEBI:29105"/>
        <note>catalytic</note>
    </ligand>
</feature>
<evidence type="ECO:0000256" key="9">
    <source>
        <dbReference type="ARBA" id="ARBA00022801"/>
    </source>
</evidence>
<accession>A0A507BJR6</accession>
<protein>
    <recommendedName>
        <fullName evidence="15">Neutral protease 2</fullName>
        <ecNumber evidence="15">3.4.24.39</ecNumber>
    </recommendedName>
    <alternativeName>
        <fullName evidence="15">Deuterolysin</fullName>
    </alternativeName>
</protein>
<comment type="cofactor">
    <cofactor evidence="14 15">
        <name>Zn(2+)</name>
        <dbReference type="ChEBI" id="CHEBI:29105"/>
    </cofactor>
    <text evidence="14 15">Binds 1 zinc ion per subunit.</text>
</comment>
<dbReference type="STRING" id="1093900.A0A507BJR6"/>
<dbReference type="GeneID" id="41970889"/>
<feature type="signal peptide" evidence="15">
    <location>
        <begin position="1"/>
        <end position="17"/>
    </location>
</feature>
<keyword evidence="9 15" id="KW-0378">Hydrolase</keyword>
<keyword evidence="6 15" id="KW-0165">Cleavage on pair of basic residues</keyword>
<feature type="domain" description="Lysine-specific metallo-endopeptidase" evidence="16">
    <location>
        <begin position="197"/>
        <end position="345"/>
    </location>
</feature>
<evidence type="ECO:0000259" key="16">
    <source>
        <dbReference type="SMART" id="SM01351"/>
    </source>
</evidence>
<dbReference type="SMART" id="SM01351">
    <property type="entry name" value="Aspzincin_M35"/>
    <property type="match status" value="1"/>
</dbReference>
<dbReference type="GO" id="GO:0006508">
    <property type="term" value="P:proteolysis"/>
    <property type="evidence" value="ECO:0007669"/>
    <property type="project" value="UniProtKB-KW"/>
</dbReference>
<evidence type="ECO:0000256" key="14">
    <source>
        <dbReference type="PIRSR" id="PIRSR601384-2"/>
    </source>
</evidence>
<feature type="binding site" evidence="14">
    <location>
        <position position="316"/>
    </location>
    <ligand>
        <name>Zn(2+)</name>
        <dbReference type="ChEBI" id="CHEBI:29105"/>
        <note>catalytic</note>
    </ligand>
</feature>
<keyword evidence="4 15" id="KW-0964">Secreted</keyword>
<keyword evidence="12" id="KW-0865">Zymogen</keyword>
<evidence type="ECO:0000256" key="4">
    <source>
        <dbReference type="ARBA" id="ARBA00022525"/>
    </source>
</evidence>
<keyword evidence="18" id="KW-1185">Reference proteome</keyword>
<dbReference type="GO" id="GO:0004222">
    <property type="term" value="F:metalloendopeptidase activity"/>
    <property type="evidence" value="ECO:0007669"/>
    <property type="project" value="InterPro"/>
</dbReference>
<feature type="chain" id="PRO_5021484769" description="Neutral protease 2" evidence="15">
    <location>
        <begin position="18"/>
        <end position="375"/>
    </location>
</feature>
<keyword evidence="5 15" id="KW-0645">Protease</keyword>
<dbReference type="RefSeq" id="XP_030998591.1">
    <property type="nucleotide sequence ID" value="XM_031137743.1"/>
</dbReference>
<comment type="similarity">
    <text evidence="3 15">Belongs to the peptidase M35 family.</text>
</comment>
<dbReference type="SUPFAM" id="SSF55486">
    <property type="entry name" value="Metalloproteases ('zincins'), catalytic domain"/>
    <property type="match status" value="1"/>
</dbReference>
<proteinExistence type="inferred from homology"/>
<evidence type="ECO:0000256" key="15">
    <source>
        <dbReference type="RuleBase" id="RU361126"/>
    </source>
</evidence>
<dbReference type="InterPro" id="IPR001384">
    <property type="entry name" value="Peptidase_M35"/>
</dbReference>
<dbReference type="InterPro" id="IPR029463">
    <property type="entry name" value="Lys_MEP"/>
</dbReference>
<gene>
    <name evidence="17" type="ORF">E0L32_003442</name>
</gene>
<evidence type="ECO:0000256" key="5">
    <source>
        <dbReference type="ARBA" id="ARBA00022670"/>
    </source>
</evidence>
<dbReference type="InterPro" id="IPR024079">
    <property type="entry name" value="MetalloPept_cat_dom_sf"/>
</dbReference>
<evidence type="ECO:0000256" key="3">
    <source>
        <dbReference type="ARBA" id="ARBA00010279"/>
    </source>
</evidence>
<comment type="caution">
    <text evidence="17">The sequence shown here is derived from an EMBL/GenBank/DDBJ whole genome shotgun (WGS) entry which is preliminary data.</text>
</comment>
<dbReference type="Gene3D" id="2.60.40.2970">
    <property type="match status" value="1"/>
</dbReference>
<name>A0A507BJR6_9PEZI</name>
<dbReference type="GO" id="GO:0046872">
    <property type="term" value="F:metal ion binding"/>
    <property type="evidence" value="ECO:0007669"/>
    <property type="project" value="UniProtKB-KW"/>
</dbReference>
<evidence type="ECO:0000256" key="7">
    <source>
        <dbReference type="ARBA" id="ARBA00022723"/>
    </source>
</evidence>
<dbReference type="InParanoid" id="A0A507BJR6"/>
<keyword evidence="11 15" id="KW-0482">Metalloprotease</keyword>
<evidence type="ECO:0000256" key="10">
    <source>
        <dbReference type="ARBA" id="ARBA00022833"/>
    </source>
</evidence>
<dbReference type="OrthoDB" id="412874at2759"/>
<dbReference type="PRINTS" id="PR00768">
    <property type="entry name" value="DEUTEROLYSIN"/>
</dbReference>
<feature type="active site" evidence="13">
    <location>
        <position position="304"/>
    </location>
</feature>
<evidence type="ECO:0000256" key="6">
    <source>
        <dbReference type="ARBA" id="ARBA00022685"/>
    </source>
</evidence>
<feature type="binding site" evidence="14">
    <location>
        <position position="307"/>
    </location>
    <ligand>
        <name>Zn(2+)</name>
        <dbReference type="ChEBI" id="CHEBI:29105"/>
        <note>catalytic</note>
    </ligand>
</feature>
<dbReference type="Pfam" id="PF02102">
    <property type="entry name" value="Peptidase_M35"/>
    <property type="match status" value="1"/>
</dbReference>
<sequence length="375" mass="39417">MKSFAAYIMLLASAVSSMPVNERDASPLAVNLEMVGNTLVKATITNTGESGLKLFKTGSLIDSAPVEKAEIFQADQNVPFDGIRLRISTADLDETAFEALAAGQTIETTFDVGEAHNLGAGGDFSLTSTGSFSYALPESNEIAGAIPFTSNTINAKVDGAAASAIHQRSLLRGRQIVQSDCTGTRRSATTSAISACESLARRAATAARSGAAAKMTEYFKSSTTSTRNTVAGVFDRVAAECDSTTSGNARQYCTDVLSSCGSRVLAYTQPSTGVMVNCNLYYTGLPALTSTCHAQDQATTTLHETTHLTQVKGTQDYNAYGYSAVRALSASQNLNHADTYTLFANGELDAQNVNVNCKTCVTDNVSCEIAIALNC</sequence>
<evidence type="ECO:0000256" key="12">
    <source>
        <dbReference type="ARBA" id="ARBA00023145"/>
    </source>
</evidence>
<evidence type="ECO:0000256" key="13">
    <source>
        <dbReference type="PIRSR" id="PIRSR601384-1"/>
    </source>
</evidence>
<dbReference type="PANTHER" id="PTHR37016:SF2">
    <property type="entry name" value="NEUTRAL PROTEASE 2 HOMOLOG SNOG_02177"/>
    <property type="match status" value="1"/>
</dbReference>
<evidence type="ECO:0000313" key="17">
    <source>
        <dbReference type="EMBL" id="TPX16880.1"/>
    </source>
</evidence>
<evidence type="ECO:0000256" key="8">
    <source>
        <dbReference type="ARBA" id="ARBA00022729"/>
    </source>
</evidence>
<comment type="subcellular location">
    <subcellularLocation>
        <location evidence="2 15">Secreted</location>
    </subcellularLocation>
</comment>
<dbReference type="PANTHER" id="PTHR37016">
    <property type="match status" value="1"/>
</dbReference>
<comment type="function">
    <text evidence="15">Secreted metalloproteinase that allows assimilation of proteinaceous substrates. Shows high activities on basic nuclear substrates such as histone and protamine.</text>
</comment>
<dbReference type="EC" id="3.4.24.39" evidence="15"/>
<keyword evidence="7 14" id="KW-0479">Metal-binding</keyword>
<evidence type="ECO:0000313" key="18">
    <source>
        <dbReference type="Proteomes" id="UP000319257"/>
    </source>
</evidence>
<evidence type="ECO:0000256" key="2">
    <source>
        <dbReference type="ARBA" id="ARBA00004613"/>
    </source>
</evidence>
<organism evidence="17 18">
    <name type="scientific">Thyridium curvatum</name>
    <dbReference type="NCBI Taxonomy" id="1093900"/>
    <lineage>
        <taxon>Eukaryota</taxon>
        <taxon>Fungi</taxon>
        <taxon>Dikarya</taxon>
        <taxon>Ascomycota</taxon>
        <taxon>Pezizomycotina</taxon>
        <taxon>Sordariomycetes</taxon>
        <taxon>Sordariomycetidae</taxon>
        <taxon>Thyridiales</taxon>
        <taxon>Thyridiaceae</taxon>
        <taxon>Thyridium</taxon>
    </lineage>
</organism>
<keyword evidence="8 15" id="KW-0732">Signal</keyword>
<dbReference type="EMBL" id="SKBQ01000015">
    <property type="protein sequence ID" value="TPX16880.1"/>
    <property type="molecule type" value="Genomic_DNA"/>
</dbReference>
<dbReference type="AlphaFoldDB" id="A0A507BJR6"/>
<comment type="catalytic activity">
    <reaction evidence="1 15">
        <text>Preferential cleavage of bonds with hydrophobic residues in P1'. Also 3-Asn-|-Gln-4 and 8-Gly-|-Ser-9 bonds in insulin B chain.</text>
        <dbReference type="EC" id="3.4.24.39"/>
    </reaction>
</comment>
<dbReference type="Proteomes" id="UP000319257">
    <property type="component" value="Unassembled WGS sequence"/>
</dbReference>
<dbReference type="CDD" id="cd11008">
    <property type="entry name" value="M35_deuterolysin_like"/>
    <property type="match status" value="1"/>
</dbReference>
<reference evidence="17 18" key="1">
    <citation type="submission" date="2019-06" db="EMBL/GenBank/DDBJ databases">
        <title>Draft genome sequence of the filamentous fungus Phialemoniopsis curvata isolated from diesel fuel.</title>
        <authorList>
            <person name="Varaljay V.A."/>
            <person name="Lyon W.J."/>
            <person name="Crouch A.L."/>
            <person name="Drake C.E."/>
            <person name="Hollomon J.M."/>
            <person name="Nadeau L.J."/>
            <person name="Nunn H.S."/>
            <person name="Stevenson B.S."/>
            <person name="Bojanowski C.L."/>
            <person name="Crookes-Goodson W.J."/>
        </authorList>
    </citation>
    <scope>NUCLEOTIDE SEQUENCE [LARGE SCALE GENOMIC DNA]</scope>
    <source>
        <strain evidence="17 18">D216</strain>
    </source>
</reference>
<evidence type="ECO:0000256" key="1">
    <source>
        <dbReference type="ARBA" id="ARBA00001187"/>
    </source>
</evidence>
<keyword evidence="10 14" id="KW-0862">Zinc</keyword>
<dbReference type="InterPro" id="IPR050414">
    <property type="entry name" value="Fungal_M35_metalloproteases"/>
</dbReference>
<dbReference type="GO" id="GO:0005576">
    <property type="term" value="C:extracellular region"/>
    <property type="evidence" value="ECO:0007669"/>
    <property type="project" value="UniProtKB-SubCell"/>
</dbReference>
<dbReference type="Gene3D" id="3.40.390.10">
    <property type="entry name" value="Collagenase (Catalytic Domain)"/>
    <property type="match status" value="1"/>
</dbReference>
<evidence type="ECO:0000256" key="11">
    <source>
        <dbReference type="ARBA" id="ARBA00023049"/>
    </source>
</evidence>